<dbReference type="GO" id="GO:0005634">
    <property type="term" value="C:nucleus"/>
    <property type="evidence" value="ECO:0007669"/>
    <property type="project" value="TreeGrafter"/>
</dbReference>
<dbReference type="PANTHER" id="PTHR13563:SF13">
    <property type="entry name" value="TRNA METHYLTRANSFERASE 10 HOMOLOG A"/>
    <property type="match status" value="1"/>
</dbReference>
<dbReference type="AlphaFoldDB" id="A0A9W5WVJ9"/>
<keyword evidence="9" id="KW-1185">Reference proteome</keyword>
<evidence type="ECO:0000256" key="2">
    <source>
        <dbReference type="ARBA" id="ARBA00022603"/>
    </source>
</evidence>
<keyword evidence="4" id="KW-0949">S-adenosyl-L-methionine</keyword>
<dbReference type="GO" id="GO:0002939">
    <property type="term" value="P:tRNA N1-guanine methylation"/>
    <property type="evidence" value="ECO:0007669"/>
    <property type="project" value="TreeGrafter"/>
</dbReference>
<dbReference type="Gene3D" id="3.40.1280.30">
    <property type="match status" value="1"/>
</dbReference>
<sequence length="593" mass="69473">MGDRHHRYNNDTRNYDLDALTQGMLHEVADVFAINCIKPWQAEGVDPETLGRIKAEDFIHVARQLGCVFTAPETRAIERQFKKHNIHYINIDQFVQLINNKIKQDRVDIEHEPFVTPNQIMTSKLGELYDILDWQKQNKLTTADLKHFLASLNEGEFGQKAIETLFKNENIKLKRNITKEEFMNTVEETIVEGSNNVEPVLEAEQEKTKRLPRSQKKRLAKQRYKEKRKERRRERRKTHRERRSLELREIVAGMTEEERQQYIIDRRKQKEEEKALQEQFIQDAHDNGMPICINLNFANIMNDKESKSLARQVSYMYNCVKKRMTKVKLVLTGLNTESILYSHLQLFNVDKWKVHKHTEDYWEVIDRNNIIVLSPDADEEIEEIDQSKTYVIGGLVDVNVKKKLTLEQAIEHGLTTRALPIKKYFPECKKRILNLTAVFGILVMRANNHTHMFKRAYLYSCTAPAPEADESEQTDVIPIVESERAESEKKSKKRKAGEQSQKDNHDEQSQKQTEFITLAPRGNVAKCKLCKGKTMLNQDAVNKHLGSKAHKKNYKKYEKEQEEADNTRLRFLQRMESLEKRVKTVNTVPDNDD</sequence>
<proteinExistence type="predicted"/>
<protein>
    <recommendedName>
        <fullName evidence="1">tRNA (guanine(9)-N(1))-methyltransferase</fullName>
        <ecNumber evidence="1">2.1.1.221</ecNumber>
    </recommendedName>
</protein>
<dbReference type="InterPro" id="IPR007356">
    <property type="entry name" value="tRNA_m1G_MeTrfase_euk"/>
</dbReference>
<comment type="catalytic activity">
    <reaction evidence="5">
        <text>guanosine(9) in tRNA + S-adenosyl-L-methionine = N(1)-methylguanosine(9) in tRNA + S-adenosyl-L-homocysteine + H(+)</text>
        <dbReference type="Rhea" id="RHEA:43156"/>
        <dbReference type="Rhea" id="RHEA-COMP:10367"/>
        <dbReference type="Rhea" id="RHEA-COMP:10368"/>
        <dbReference type="ChEBI" id="CHEBI:15378"/>
        <dbReference type="ChEBI" id="CHEBI:57856"/>
        <dbReference type="ChEBI" id="CHEBI:59789"/>
        <dbReference type="ChEBI" id="CHEBI:73542"/>
        <dbReference type="ChEBI" id="CHEBI:74269"/>
        <dbReference type="EC" id="2.1.1.221"/>
    </reaction>
</comment>
<dbReference type="SUPFAM" id="SSF47473">
    <property type="entry name" value="EF-hand"/>
    <property type="match status" value="1"/>
</dbReference>
<dbReference type="InterPro" id="IPR028564">
    <property type="entry name" value="MT_TRM10-typ"/>
</dbReference>
<gene>
    <name evidence="8" type="ORF">BaOVIS_017910</name>
</gene>
<dbReference type="InterPro" id="IPR038459">
    <property type="entry name" value="MT_TRM10-typ_sf"/>
</dbReference>
<comment type="caution">
    <text evidence="8">The sequence shown here is derived from an EMBL/GenBank/DDBJ whole genome shotgun (WGS) entry which is preliminary data.</text>
</comment>
<dbReference type="InterPro" id="IPR011992">
    <property type="entry name" value="EF-hand-dom_pair"/>
</dbReference>
<evidence type="ECO:0000256" key="5">
    <source>
        <dbReference type="ARBA" id="ARBA00048434"/>
    </source>
</evidence>
<evidence type="ECO:0000313" key="8">
    <source>
        <dbReference type="EMBL" id="GFE54387.1"/>
    </source>
</evidence>
<keyword evidence="3" id="KW-0808">Transferase</keyword>
<dbReference type="Gene3D" id="1.10.238.10">
    <property type="entry name" value="EF-hand"/>
    <property type="match status" value="1"/>
</dbReference>
<dbReference type="OrthoDB" id="435273at2759"/>
<dbReference type="EC" id="2.1.1.221" evidence="1"/>
<feature type="region of interest" description="Disordered" evidence="6">
    <location>
        <begin position="202"/>
        <end position="242"/>
    </location>
</feature>
<feature type="region of interest" description="Disordered" evidence="6">
    <location>
        <begin position="469"/>
        <end position="517"/>
    </location>
</feature>
<evidence type="ECO:0000256" key="3">
    <source>
        <dbReference type="ARBA" id="ARBA00022679"/>
    </source>
</evidence>
<evidence type="ECO:0000256" key="4">
    <source>
        <dbReference type="ARBA" id="ARBA00022691"/>
    </source>
</evidence>
<dbReference type="CDD" id="cd18089">
    <property type="entry name" value="SPOUT_Trm10-like"/>
    <property type="match status" value="1"/>
</dbReference>
<dbReference type="PROSITE" id="PS51675">
    <property type="entry name" value="SAM_MT_TRM10"/>
    <property type="match status" value="1"/>
</dbReference>
<dbReference type="PANTHER" id="PTHR13563">
    <property type="entry name" value="TRNA (GUANINE-9-) METHYLTRANSFERASE"/>
    <property type="match status" value="1"/>
</dbReference>
<name>A0A9W5WVJ9_BABOV</name>
<feature type="compositionally biased region" description="Basic and acidic residues" evidence="6">
    <location>
        <begin position="496"/>
        <end position="509"/>
    </location>
</feature>
<feature type="compositionally biased region" description="Basic residues" evidence="6">
    <location>
        <begin position="210"/>
        <end position="242"/>
    </location>
</feature>
<dbReference type="GO" id="GO:0008168">
    <property type="term" value="F:methyltransferase activity"/>
    <property type="evidence" value="ECO:0007669"/>
    <property type="project" value="UniProtKB-KW"/>
</dbReference>
<evidence type="ECO:0000259" key="7">
    <source>
        <dbReference type="PROSITE" id="PS51675"/>
    </source>
</evidence>
<evidence type="ECO:0000256" key="1">
    <source>
        <dbReference type="ARBA" id="ARBA00012797"/>
    </source>
</evidence>
<evidence type="ECO:0000256" key="6">
    <source>
        <dbReference type="SAM" id="MobiDB-lite"/>
    </source>
</evidence>
<dbReference type="EMBL" id="BLIY01000016">
    <property type="protein sequence ID" value="GFE54387.1"/>
    <property type="molecule type" value="Genomic_DNA"/>
</dbReference>
<feature type="compositionally biased region" description="Basic residues" evidence="6">
    <location>
        <begin position="545"/>
        <end position="554"/>
    </location>
</feature>
<accession>A0A9W5WVJ9</accession>
<feature type="domain" description="SAM-dependent MTase TRM10-type" evidence="7">
    <location>
        <begin position="277"/>
        <end position="470"/>
    </location>
</feature>
<feature type="region of interest" description="Disordered" evidence="6">
    <location>
        <begin position="541"/>
        <end position="565"/>
    </location>
</feature>
<organism evidence="8 9">
    <name type="scientific">Babesia ovis</name>
    <dbReference type="NCBI Taxonomy" id="5869"/>
    <lineage>
        <taxon>Eukaryota</taxon>
        <taxon>Sar</taxon>
        <taxon>Alveolata</taxon>
        <taxon>Apicomplexa</taxon>
        <taxon>Aconoidasida</taxon>
        <taxon>Piroplasmida</taxon>
        <taxon>Babesiidae</taxon>
        <taxon>Babesia</taxon>
    </lineage>
</organism>
<dbReference type="GO" id="GO:0000049">
    <property type="term" value="F:tRNA binding"/>
    <property type="evidence" value="ECO:0007669"/>
    <property type="project" value="TreeGrafter"/>
</dbReference>
<dbReference type="Proteomes" id="UP001057455">
    <property type="component" value="Unassembled WGS sequence"/>
</dbReference>
<evidence type="ECO:0000313" key="9">
    <source>
        <dbReference type="Proteomes" id="UP001057455"/>
    </source>
</evidence>
<keyword evidence="2" id="KW-0489">Methyltransferase</keyword>
<reference evidence="8" key="1">
    <citation type="submission" date="2019-12" db="EMBL/GenBank/DDBJ databases">
        <title>Genome sequence of Babesia ovis.</title>
        <authorList>
            <person name="Yamagishi J."/>
            <person name="Sevinc F."/>
            <person name="Xuan X."/>
        </authorList>
    </citation>
    <scope>NUCLEOTIDE SEQUENCE</scope>
    <source>
        <strain evidence="8">Selcuk</strain>
    </source>
</reference>